<evidence type="ECO:0000313" key="1">
    <source>
        <dbReference type="WBParaSite" id="SBAD_0001068301-mRNA-1"/>
    </source>
</evidence>
<name>A0A183J371_9BILA</name>
<dbReference type="WBParaSite" id="SBAD_0001068301-mRNA-1">
    <property type="protein sequence ID" value="SBAD_0001068301-mRNA-1"/>
    <property type="gene ID" value="SBAD_0001068301"/>
</dbReference>
<sequence length="190" mass="21499">LFSYVLIACDGIWKIWDNGSVVAFIKETKDRLEKSLAGDQVSGKMVGCDADVNCFRRMLQDGIPPKDLHLRLCYILTAEAIKRGVQTTKVADMSRFVPGWHGSFGPAVYGPMHDIFSSIITLQGSECENFELNFHRCMEAYGHFVGLRYCDLEMRDLSECMYHTKAVCIDLFIALFSHIALQYLVPRNSS</sequence>
<protein>
    <submittedName>
        <fullName evidence="1">Guanylate cyclase domain-containing protein</fullName>
    </submittedName>
</protein>
<dbReference type="PANTHER" id="PTHR21268:SF2">
    <property type="entry name" value="NADH DEHYDROGENASE [UBIQUINONE] IRON-SULFUR PROTEIN 5"/>
    <property type="match status" value="1"/>
</dbReference>
<reference evidence="1" key="1">
    <citation type="submission" date="2016-06" db="UniProtKB">
        <authorList>
            <consortium name="WormBaseParasite"/>
        </authorList>
    </citation>
    <scope>IDENTIFICATION</scope>
</reference>
<dbReference type="PANTHER" id="PTHR21268">
    <property type="entry name" value="NADH DEHYDROGENASE [UBIQUINONE] IRON-SULFUR PROTEIN 5"/>
    <property type="match status" value="1"/>
</dbReference>
<dbReference type="AlphaFoldDB" id="A0A183J371"/>
<proteinExistence type="predicted"/>
<organism evidence="1">
    <name type="scientific">Soboliphyme baturini</name>
    <dbReference type="NCBI Taxonomy" id="241478"/>
    <lineage>
        <taxon>Eukaryota</taxon>
        <taxon>Metazoa</taxon>
        <taxon>Ecdysozoa</taxon>
        <taxon>Nematoda</taxon>
        <taxon>Enoplea</taxon>
        <taxon>Dorylaimia</taxon>
        <taxon>Dioctophymatida</taxon>
        <taxon>Dioctophymatoidea</taxon>
        <taxon>Soboliphymatidae</taxon>
        <taxon>Soboliphyme</taxon>
    </lineage>
</organism>
<accession>A0A183J371</accession>